<feature type="domain" description="Pyrrolo-quinoline quinone repeat" evidence="2">
    <location>
        <begin position="352"/>
        <end position="449"/>
    </location>
</feature>
<keyword evidence="1" id="KW-0732">Signal</keyword>
<dbReference type="EMBL" id="CP139558">
    <property type="protein sequence ID" value="WPU92532.1"/>
    <property type="molecule type" value="Genomic_DNA"/>
</dbReference>
<sequence length="469" mass="50724">MNNWHLPTSRFFLNAAFILLISFSAACKKGSSPEKAPEPYNGTVTYTIHKADGTEFDTDELTINTVGDSVKILVPATTDVTNLIPEIKAEGATINPNSGVKQDFSKPVTYTITKNGATKTYIFSVRFDKLKNVVYFGGDDKNFYALNAKNGKLFWKYTSKGLFSYSTPVLINGIIYTTNTDNNLYALDPASGAEKWKFTTTSAIISSPVVANGIVYFGSDAGYIYAVDAISGTLKWKYGTDHFVESNPVVSNGVVYIGGTDGFLYAFDGTTGNIRWKYDTGNVILRSSAIVSNGVVFIGNREGNLFAVNAATGQLKWKFSTNEISLELAKPVINNGVVYVASWYSANHSTEAGSLYAIKESDGSQIWKGLNGQGFMSGPVYADGKLFINSNDGNIYVVDAITGTPIWKKPILSNGGIPTVSNGNVYTGGGGSHFFYTLNANTGTEVWKFPLPNDLNVSKPLVIDSNGNY</sequence>
<organism evidence="3 4">
    <name type="scientific">Mucilaginibacter sabulilitoris</name>
    <dbReference type="NCBI Taxonomy" id="1173583"/>
    <lineage>
        <taxon>Bacteria</taxon>
        <taxon>Pseudomonadati</taxon>
        <taxon>Bacteroidota</taxon>
        <taxon>Sphingobacteriia</taxon>
        <taxon>Sphingobacteriales</taxon>
        <taxon>Sphingobacteriaceae</taxon>
        <taxon>Mucilaginibacter</taxon>
    </lineage>
</organism>
<dbReference type="Gene3D" id="2.60.40.2340">
    <property type="match status" value="1"/>
</dbReference>
<dbReference type="SUPFAM" id="SSF50998">
    <property type="entry name" value="Quinoprotein alcohol dehydrogenase-like"/>
    <property type="match status" value="2"/>
</dbReference>
<dbReference type="Pfam" id="PF13360">
    <property type="entry name" value="PQQ_2"/>
    <property type="match status" value="2"/>
</dbReference>
<dbReference type="InterPro" id="IPR011047">
    <property type="entry name" value="Quinoprotein_ADH-like_sf"/>
</dbReference>
<dbReference type="InterPro" id="IPR015943">
    <property type="entry name" value="WD40/YVTN_repeat-like_dom_sf"/>
</dbReference>
<dbReference type="InterPro" id="IPR002372">
    <property type="entry name" value="PQQ_rpt_dom"/>
</dbReference>
<feature type="signal peptide" evidence="1">
    <location>
        <begin position="1"/>
        <end position="27"/>
    </location>
</feature>
<evidence type="ECO:0000256" key="1">
    <source>
        <dbReference type="SAM" id="SignalP"/>
    </source>
</evidence>
<dbReference type="Gene3D" id="2.130.10.10">
    <property type="entry name" value="YVTN repeat-like/Quinoprotein amine dehydrogenase"/>
    <property type="match status" value="2"/>
</dbReference>
<feature type="chain" id="PRO_5046645301" evidence="1">
    <location>
        <begin position="28"/>
        <end position="469"/>
    </location>
</feature>
<feature type="domain" description="Pyrrolo-quinoline quinone repeat" evidence="2">
    <location>
        <begin position="185"/>
        <end position="345"/>
    </location>
</feature>
<proteinExistence type="predicted"/>
<dbReference type="RefSeq" id="WP_321561693.1">
    <property type="nucleotide sequence ID" value="NZ_CP139558.1"/>
</dbReference>
<accession>A0ABZ0THV3</accession>
<gene>
    <name evidence="3" type="ORF">SNE25_24715</name>
</gene>
<dbReference type="PANTHER" id="PTHR34512:SF30">
    <property type="entry name" value="OUTER MEMBRANE PROTEIN ASSEMBLY FACTOR BAMB"/>
    <property type="match status" value="1"/>
</dbReference>
<dbReference type="PANTHER" id="PTHR34512">
    <property type="entry name" value="CELL SURFACE PROTEIN"/>
    <property type="match status" value="1"/>
</dbReference>
<dbReference type="SMART" id="SM00564">
    <property type="entry name" value="PQQ"/>
    <property type="match status" value="8"/>
</dbReference>
<dbReference type="Gene3D" id="2.40.128.630">
    <property type="match status" value="1"/>
</dbReference>
<dbReference type="InterPro" id="IPR018391">
    <property type="entry name" value="PQQ_b-propeller_rpt"/>
</dbReference>
<evidence type="ECO:0000259" key="2">
    <source>
        <dbReference type="Pfam" id="PF13360"/>
    </source>
</evidence>
<protein>
    <submittedName>
        <fullName evidence="3">PQQ-binding-like beta-propeller repeat protein</fullName>
    </submittedName>
</protein>
<name>A0ABZ0THV3_9SPHI</name>
<evidence type="ECO:0000313" key="4">
    <source>
        <dbReference type="Proteomes" id="UP001324380"/>
    </source>
</evidence>
<evidence type="ECO:0000313" key="3">
    <source>
        <dbReference type="EMBL" id="WPU92532.1"/>
    </source>
</evidence>
<dbReference type="Proteomes" id="UP001324380">
    <property type="component" value="Chromosome"/>
</dbReference>
<keyword evidence="4" id="KW-1185">Reference proteome</keyword>
<reference evidence="3 4" key="1">
    <citation type="submission" date="2023-11" db="EMBL/GenBank/DDBJ databases">
        <title>Analysis of the Genomes of Mucilaginibacter gossypii cycad 4 and M. sabulilitoris SNA2: microbes with the potential for plant growth promotion.</title>
        <authorList>
            <person name="Hirsch A.M."/>
            <person name="Humm E."/>
            <person name="Rubbi M."/>
            <person name="Del Vecchio G."/>
            <person name="Ha S.M."/>
            <person name="Pellegrini M."/>
            <person name="Gunsalus R.P."/>
        </authorList>
    </citation>
    <scope>NUCLEOTIDE SEQUENCE [LARGE SCALE GENOMIC DNA]</scope>
    <source>
        <strain evidence="3 4">SNA2</strain>
    </source>
</reference>